<dbReference type="GO" id="GO:0016020">
    <property type="term" value="C:membrane"/>
    <property type="evidence" value="ECO:0007669"/>
    <property type="project" value="UniProtKB-SubCell"/>
</dbReference>
<comment type="function">
    <text evidence="10">Catalyzes the reduction of fatty acyl-CoA to fatty alcohols.</text>
</comment>
<evidence type="ECO:0000256" key="4">
    <source>
        <dbReference type="ARBA" id="ARBA00022692"/>
    </source>
</evidence>
<keyword evidence="7 10" id="KW-0443">Lipid metabolism</keyword>
<reference evidence="12" key="1">
    <citation type="submission" date="2025-08" db="UniProtKB">
        <authorList>
            <consortium name="RefSeq"/>
        </authorList>
    </citation>
    <scope>IDENTIFICATION</scope>
    <source>
        <tissue evidence="12">Whole insect</tissue>
    </source>
</reference>
<dbReference type="InterPro" id="IPR026055">
    <property type="entry name" value="FAR"/>
</dbReference>
<dbReference type="GO" id="GO:0080019">
    <property type="term" value="F:alcohol-forming very long-chain fatty acyl-CoA reductase activity"/>
    <property type="evidence" value="ECO:0007669"/>
    <property type="project" value="InterPro"/>
</dbReference>
<comment type="catalytic activity">
    <reaction evidence="9 10">
        <text>a long-chain fatty acyl-CoA + 2 NADPH + 2 H(+) = a long-chain primary fatty alcohol + 2 NADP(+) + CoA</text>
        <dbReference type="Rhea" id="RHEA:52716"/>
        <dbReference type="ChEBI" id="CHEBI:15378"/>
        <dbReference type="ChEBI" id="CHEBI:57287"/>
        <dbReference type="ChEBI" id="CHEBI:57783"/>
        <dbReference type="ChEBI" id="CHEBI:58349"/>
        <dbReference type="ChEBI" id="CHEBI:77396"/>
        <dbReference type="ChEBI" id="CHEBI:83139"/>
        <dbReference type="EC" id="1.2.1.84"/>
    </reaction>
</comment>
<dbReference type="InParanoid" id="A0A6P7GRX7"/>
<protein>
    <recommendedName>
        <fullName evidence="10">Fatty acyl-CoA reductase</fullName>
        <ecNumber evidence="10">1.2.1.84</ecNumber>
    </recommendedName>
</protein>
<gene>
    <name evidence="12" type="primary">LOC114345695</name>
</gene>
<dbReference type="Pfam" id="PF07993">
    <property type="entry name" value="NAD_binding_4"/>
    <property type="match status" value="1"/>
</dbReference>
<keyword evidence="5 10" id="KW-0521">NADP</keyword>
<evidence type="ECO:0000256" key="2">
    <source>
        <dbReference type="ARBA" id="ARBA00005928"/>
    </source>
</evidence>
<keyword evidence="10" id="KW-0560">Oxidoreductase</keyword>
<evidence type="ECO:0000313" key="12">
    <source>
        <dbReference type="RefSeq" id="XP_028152289.1"/>
    </source>
</evidence>
<keyword evidence="8" id="KW-0472">Membrane</keyword>
<dbReference type="RefSeq" id="XP_028152289.1">
    <property type="nucleotide sequence ID" value="XM_028296488.1"/>
</dbReference>
<keyword evidence="6" id="KW-1133">Transmembrane helix</keyword>
<dbReference type="GO" id="GO:0035336">
    <property type="term" value="P:long-chain fatty-acyl-CoA metabolic process"/>
    <property type="evidence" value="ECO:0007669"/>
    <property type="project" value="TreeGrafter"/>
</dbReference>
<dbReference type="PANTHER" id="PTHR11011">
    <property type="entry name" value="MALE STERILITY PROTEIN 2-RELATED"/>
    <property type="match status" value="1"/>
</dbReference>
<organism evidence="12">
    <name type="scientific">Diabrotica virgifera virgifera</name>
    <name type="common">western corn rootworm</name>
    <dbReference type="NCBI Taxonomy" id="50390"/>
    <lineage>
        <taxon>Eukaryota</taxon>
        <taxon>Metazoa</taxon>
        <taxon>Ecdysozoa</taxon>
        <taxon>Arthropoda</taxon>
        <taxon>Hexapoda</taxon>
        <taxon>Insecta</taxon>
        <taxon>Pterygota</taxon>
        <taxon>Neoptera</taxon>
        <taxon>Endopterygota</taxon>
        <taxon>Coleoptera</taxon>
        <taxon>Polyphaga</taxon>
        <taxon>Cucujiformia</taxon>
        <taxon>Chrysomeloidea</taxon>
        <taxon>Chrysomelidae</taxon>
        <taxon>Galerucinae</taxon>
        <taxon>Diabroticina</taxon>
        <taxon>Diabroticites</taxon>
        <taxon>Diabrotica</taxon>
    </lineage>
</organism>
<feature type="domain" description="Thioester reductase (TE)" evidence="11">
    <location>
        <begin position="14"/>
        <end position="285"/>
    </location>
</feature>
<dbReference type="PANTHER" id="PTHR11011:SF24">
    <property type="entry name" value="FATTY ACYL-COA REDUCTASE"/>
    <property type="match status" value="1"/>
</dbReference>
<evidence type="ECO:0000256" key="7">
    <source>
        <dbReference type="ARBA" id="ARBA00023098"/>
    </source>
</evidence>
<evidence type="ECO:0000256" key="10">
    <source>
        <dbReference type="RuleBase" id="RU363097"/>
    </source>
</evidence>
<evidence type="ECO:0000259" key="11">
    <source>
        <dbReference type="Pfam" id="PF07993"/>
    </source>
</evidence>
<dbReference type="Gene3D" id="3.40.50.720">
    <property type="entry name" value="NAD(P)-binding Rossmann-like Domain"/>
    <property type="match status" value="1"/>
</dbReference>
<dbReference type="GO" id="GO:0102965">
    <property type="term" value="F:alcohol-forming long-chain fatty acyl-CoA reductase activity"/>
    <property type="evidence" value="ECO:0007669"/>
    <property type="project" value="UniProtKB-EC"/>
</dbReference>
<dbReference type="GO" id="GO:0005777">
    <property type="term" value="C:peroxisome"/>
    <property type="evidence" value="ECO:0007669"/>
    <property type="project" value="TreeGrafter"/>
</dbReference>
<keyword evidence="3 10" id="KW-0444">Lipid biosynthesis</keyword>
<dbReference type="SUPFAM" id="SSF51735">
    <property type="entry name" value="NAD(P)-binding Rossmann-fold domains"/>
    <property type="match status" value="1"/>
</dbReference>
<evidence type="ECO:0000256" key="8">
    <source>
        <dbReference type="ARBA" id="ARBA00023136"/>
    </source>
</evidence>
<evidence type="ECO:0000256" key="6">
    <source>
        <dbReference type="ARBA" id="ARBA00022989"/>
    </source>
</evidence>
<keyword evidence="4" id="KW-0812">Transmembrane</keyword>
<name>A0A6P7GRX7_DIAVI</name>
<comment type="subcellular location">
    <subcellularLocation>
        <location evidence="1">Membrane</location>
        <topology evidence="1">Multi-pass membrane protein</topology>
    </subcellularLocation>
</comment>
<dbReference type="FunFam" id="3.40.50.720:FF:000143">
    <property type="entry name" value="Fatty acyl-CoA reductase"/>
    <property type="match status" value="1"/>
</dbReference>
<proteinExistence type="inferred from homology"/>
<dbReference type="InterPro" id="IPR013120">
    <property type="entry name" value="FAR_NAD-bd"/>
</dbReference>
<sequence>MTIADLYKGNNVFITGGTGFMGQALIEKLLRSCPDIGTIYLLLRPKKDDTVRQRLEKLKQLPAFDVLRQENPEVLDKLKPISGDCGSVNLGLSESDRQLLIDNVNIIFHSAASVRFDDFLKYAILLNVRGTREVAQLALELKNISMLVHVSTTYCNCDRSLIEEKLYPSHGTWEEAIRLAEECDEQILNVLSQKYISPMPNTYTYAKQLGEQVINDMCNGKIPTLIVRPSIVTSAKDEPFPGWNTNFNGPVGMNVAGGKGLLRTVYGYKDAVIDMVPVDYNIKAIIIATDDYNQRKYVILAKYIKTQQ</sequence>
<comment type="similarity">
    <text evidence="2 10">Belongs to the fatty acyl-CoA reductase family.</text>
</comment>
<dbReference type="EC" id="1.2.1.84" evidence="10"/>
<dbReference type="InterPro" id="IPR036291">
    <property type="entry name" value="NAD(P)-bd_dom_sf"/>
</dbReference>
<dbReference type="CDD" id="cd05236">
    <property type="entry name" value="FAR-N_SDR_e"/>
    <property type="match status" value="1"/>
</dbReference>
<evidence type="ECO:0000256" key="3">
    <source>
        <dbReference type="ARBA" id="ARBA00022516"/>
    </source>
</evidence>
<evidence type="ECO:0000256" key="1">
    <source>
        <dbReference type="ARBA" id="ARBA00004141"/>
    </source>
</evidence>
<accession>A0A6P7GRX7</accession>
<dbReference type="AlphaFoldDB" id="A0A6P7GRX7"/>
<evidence type="ECO:0000256" key="5">
    <source>
        <dbReference type="ARBA" id="ARBA00022857"/>
    </source>
</evidence>
<evidence type="ECO:0000256" key="9">
    <source>
        <dbReference type="ARBA" id="ARBA00052530"/>
    </source>
</evidence>